<comment type="similarity">
    <text evidence="7">Belongs to the drug/metabolite transporter (DMT) superfamily. Small multidrug resistance (SMR) (TC 2.A.7.1) family.</text>
</comment>
<evidence type="ECO:0000256" key="2">
    <source>
        <dbReference type="ARBA" id="ARBA00022448"/>
    </source>
</evidence>
<dbReference type="InterPro" id="IPR000390">
    <property type="entry name" value="Small_drug/metabolite_transptr"/>
</dbReference>
<dbReference type="Gene3D" id="1.10.3730.20">
    <property type="match status" value="1"/>
</dbReference>
<keyword evidence="5 8" id="KW-1133">Transmembrane helix</keyword>
<feature type="transmembrane region" description="Helical" evidence="8">
    <location>
        <begin position="85"/>
        <end position="106"/>
    </location>
</feature>
<evidence type="ECO:0000256" key="6">
    <source>
        <dbReference type="ARBA" id="ARBA00023136"/>
    </source>
</evidence>
<evidence type="ECO:0000256" key="4">
    <source>
        <dbReference type="ARBA" id="ARBA00022692"/>
    </source>
</evidence>
<evidence type="ECO:0000313" key="10">
    <source>
        <dbReference type="Proteomes" id="UP001501459"/>
    </source>
</evidence>
<dbReference type="PANTHER" id="PTHR30561:SF1">
    <property type="entry name" value="MULTIDRUG TRANSPORTER EMRE"/>
    <property type="match status" value="1"/>
</dbReference>
<keyword evidence="10" id="KW-1185">Reference proteome</keyword>
<dbReference type="SUPFAM" id="SSF103481">
    <property type="entry name" value="Multidrug resistance efflux transporter EmrE"/>
    <property type="match status" value="1"/>
</dbReference>
<evidence type="ECO:0000256" key="8">
    <source>
        <dbReference type="SAM" id="Phobius"/>
    </source>
</evidence>
<dbReference type="EMBL" id="BAAADM010000033">
    <property type="protein sequence ID" value="GAA0437926.1"/>
    <property type="molecule type" value="Genomic_DNA"/>
</dbReference>
<dbReference type="Proteomes" id="UP001501459">
    <property type="component" value="Unassembled WGS sequence"/>
</dbReference>
<evidence type="ECO:0000256" key="1">
    <source>
        <dbReference type="ARBA" id="ARBA00004651"/>
    </source>
</evidence>
<proteinExistence type="inferred from homology"/>
<feature type="transmembrane region" description="Helical" evidence="8">
    <location>
        <begin position="60"/>
        <end position="79"/>
    </location>
</feature>
<dbReference type="InterPro" id="IPR045324">
    <property type="entry name" value="Small_multidrug_res"/>
</dbReference>
<dbReference type="InterPro" id="IPR037185">
    <property type="entry name" value="EmrE-like"/>
</dbReference>
<keyword evidence="3" id="KW-1003">Cell membrane</keyword>
<name>A0ABP3J2G7_9BACI</name>
<sequence length="108" mass="11344">MGGFVYLMLGIVTEVVGTAALKASHGFSQLWPSLMVVLGYGLSFYFLGLSLKTIPLGIGYAVWSGVGTAFTVIIGVIVWHETMSVANILGIVCIIAGVILLNVNLVKA</sequence>
<dbReference type="RefSeq" id="WP_343751992.1">
    <property type="nucleotide sequence ID" value="NZ_BAAADM010000033.1"/>
</dbReference>
<protein>
    <submittedName>
        <fullName evidence="9">Multidrug efflux SMR transporter</fullName>
    </submittedName>
</protein>
<keyword evidence="6 8" id="KW-0472">Membrane</keyword>
<dbReference type="Pfam" id="PF00893">
    <property type="entry name" value="Multi_Drug_Res"/>
    <property type="match status" value="1"/>
</dbReference>
<accession>A0ABP3J2G7</accession>
<dbReference type="PANTHER" id="PTHR30561">
    <property type="entry name" value="SMR FAMILY PROTON-DEPENDENT DRUG EFFLUX TRANSPORTER SUGE"/>
    <property type="match status" value="1"/>
</dbReference>
<evidence type="ECO:0000256" key="3">
    <source>
        <dbReference type="ARBA" id="ARBA00022475"/>
    </source>
</evidence>
<feature type="transmembrane region" description="Helical" evidence="8">
    <location>
        <begin position="30"/>
        <end position="48"/>
    </location>
</feature>
<reference evidence="10" key="1">
    <citation type="journal article" date="2019" name="Int. J. Syst. Evol. Microbiol.">
        <title>The Global Catalogue of Microorganisms (GCM) 10K type strain sequencing project: providing services to taxonomists for standard genome sequencing and annotation.</title>
        <authorList>
            <consortium name="The Broad Institute Genomics Platform"/>
            <consortium name="The Broad Institute Genome Sequencing Center for Infectious Disease"/>
            <person name="Wu L."/>
            <person name="Ma J."/>
        </authorList>
    </citation>
    <scope>NUCLEOTIDE SEQUENCE [LARGE SCALE GENOMIC DNA]</scope>
    <source>
        <strain evidence="10">JCM 12149</strain>
    </source>
</reference>
<comment type="caution">
    <text evidence="9">The sequence shown here is derived from an EMBL/GenBank/DDBJ whole genome shotgun (WGS) entry which is preliminary data.</text>
</comment>
<gene>
    <name evidence="9" type="ORF">GCM10008983_13590</name>
</gene>
<evidence type="ECO:0000256" key="5">
    <source>
        <dbReference type="ARBA" id="ARBA00022989"/>
    </source>
</evidence>
<comment type="subcellular location">
    <subcellularLocation>
        <location evidence="1 7">Cell membrane</location>
        <topology evidence="1 7">Multi-pass membrane protein</topology>
    </subcellularLocation>
</comment>
<organism evidence="9 10">
    <name type="scientific">Lentibacillus halophilus</name>
    <dbReference type="NCBI Taxonomy" id="295065"/>
    <lineage>
        <taxon>Bacteria</taxon>
        <taxon>Bacillati</taxon>
        <taxon>Bacillota</taxon>
        <taxon>Bacilli</taxon>
        <taxon>Bacillales</taxon>
        <taxon>Bacillaceae</taxon>
        <taxon>Lentibacillus</taxon>
    </lineage>
</organism>
<evidence type="ECO:0000313" key="9">
    <source>
        <dbReference type="EMBL" id="GAA0437926.1"/>
    </source>
</evidence>
<evidence type="ECO:0000256" key="7">
    <source>
        <dbReference type="RuleBase" id="RU003942"/>
    </source>
</evidence>
<keyword evidence="2" id="KW-0813">Transport</keyword>
<keyword evidence="4 7" id="KW-0812">Transmembrane</keyword>